<organism evidence="1 2">
    <name type="scientific">Brevundimonas nasdae</name>
    <dbReference type="NCBI Taxonomy" id="172043"/>
    <lineage>
        <taxon>Bacteria</taxon>
        <taxon>Pseudomonadati</taxon>
        <taxon>Pseudomonadota</taxon>
        <taxon>Alphaproteobacteria</taxon>
        <taxon>Caulobacterales</taxon>
        <taxon>Caulobacteraceae</taxon>
        <taxon>Brevundimonas</taxon>
    </lineage>
</organism>
<dbReference type="STRING" id="172043.RM53_15590"/>
<evidence type="ECO:0000313" key="1">
    <source>
        <dbReference type="EMBL" id="KIC55124.1"/>
    </source>
</evidence>
<name>A0A0B4C268_9CAUL</name>
<dbReference type="AlphaFoldDB" id="A0A0B4C268"/>
<reference evidence="1 2" key="1">
    <citation type="submission" date="2014-12" db="EMBL/GenBank/DDBJ databases">
        <title>Genome sequencing of Brevundimonas nasdae TPW30.</title>
        <authorList>
            <person name="Tan P.W."/>
            <person name="Chan K.-G."/>
        </authorList>
    </citation>
    <scope>NUCLEOTIDE SEQUENCE [LARGE SCALE GENOMIC DNA]</scope>
    <source>
        <strain evidence="1 2">TPW30</strain>
    </source>
</reference>
<proteinExistence type="predicted"/>
<accession>A0A0B4C268</accession>
<dbReference type="EMBL" id="JWSY01000039">
    <property type="protein sequence ID" value="KIC55124.1"/>
    <property type="molecule type" value="Genomic_DNA"/>
</dbReference>
<dbReference type="Proteomes" id="UP000031166">
    <property type="component" value="Unassembled WGS sequence"/>
</dbReference>
<gene>
    <name evidence="1" type="ORF">RM53_15590</name>
</gene>
<comment type="caution">
    <text evidence="1">The sequence shown here is derived from an EMBL/GenBank/DDBJ whole genome shotgun (WGS) entry which is preliminary data.</text>
</comment>
<sequence>MPFLLLHFALVRGGIGALHRVDLRASPPHDQDRSAVRLIAAPAHASRGLLLVQKATPQMNCSRNVLVVVDMATVAS</sequence>
<protein>
    <submittedName>
        <fullName evidence="1">Uncharacterized protein</fullName>
    </submittedName>
</protein>
<evidence type="ECO:0000313" key="2">
    <source>
        <dbReference type="Proteomes" id="UP000031166"/>
    </source>
</evidence>